<organism evidence="1 2">
    <name type="scientific">Caerostris extrusa</name>
    <name type="common">Bark spider</name>
    <name type="synonym">Caerostris bankana</name>
    <dbReference type="NCBI Taxonomy" id="172846"/>
    <lineage>
        <taxon>Eukaryota</taxon>
        <taxon>Metazoa</taxon>
        <taxon>Ecdysozoa</taxon>
        <taxon>Arthropoda</taxon>
        <taxon>Chelicerata</taxon>
        <taxon>Arachnida</taxon>
        <taxon>Araneae</taxon>
        <taxon>Araneomorphae</taxon>
        <taxon>Entelegynae</taxon>
        <taxon>Araneoidea</taxon>
        <taxon>Araneidae</taxon>
        <taxon>Caerostris</taxon>
    </lineage>
</organism>
<evidence type="ECO:0000313" key="2">
    <source>
        <dbReference type="Proteomes" id="UP001054945"/>
    </source>
</evidence>
<proteinExistence type="predicted"/>
<dbReference type="Proteomes" id="UP001054945">
    <property type="component" value="Unassembled WGS sequence"/>
</dbReference>
<reference evidence="1 2" key="1">
    <citation type="submission" date="2021-06" db="EMBL/GenBank/DDBJ databases">
        <title>Caerostris extrusa draft genome.</title>
        <authorList>
            <person name="Kono N."/>
            <person name="Arakawa K."/>
        </authorList>
    </citation>
    <scope>NUCLEOTIDE SEQUENCE [LARGE SCALE GENOMIC DNA]</scope>
</reference>
<dbReference type="EMBL" id="BPLR01015863">
    <property type="protein sequence ID" value="GIY79217.1"/>
    <property type="molecule type" value="Genomic_DNA"/>
</dbReference>
<accession>A0AAV4W981</accession>
<protein>
    <submittedName>
        <fullName evidence="1">Uncharacterized protein</fullName>
    </submittedName>
</protein>
<dbReference type="AlphaFoldDB" id="A0AAV4W981"/>
<evidence type="ECO:0000313" key="1">
    <source>
        <dbReference type="EMBL" id="GIY79217.1"/>
    </source>
</evidence>
<name>A0AAV4W981_CAEEX</name>
<gene>
    <name evidence="1" type="ORF">CEXT_511261</name>
</gene>
<sequence length="70" mass="8301">MLCFMLRKNLPNRCPRLDVASTNIYQPPLLSKMGENQFGRQPSCRRFRKAQNRYHRLLPEGETKGPRLNR</sequence>
<keyword evidence="2" id="KW-1185">Reference proteome</keyword>
<comment type="caution">
    <text evidence="1">The sequence shown here is derived from an EMBL/GenBank/DDBJ whole genome shotgun (WGS) entry which is preliminary data.</text>
</comment>